<reference evidence="1" key="1">
    <citation type="submission" date="2015-12" db="EMBL/GenBank/DDBJ databases">
        <title>Update maize B73 reference genome by single molecule sequencing technologies.</title>
        <authorList>
            <consortium name="Maize Genome Sequencing Project"/>
            <person name="Ware D."/>
        </authorList>
    </citation>
    <scope>NUCLEOTIDE SEQUENCE</scope>
    <source>
        <tissue evidence="1">Seedling</tissue>
    </source>
</reference>
<proteinExistence type="predicted"/>
<protein>
    <submittedName>
        <fullName evidence="1">Tyrosine aminotransferase</fullName>
    </submittedName>
</protein>
<sequence>MLARSVGGAHVAPVRDATTNRCGVRGTSVSVLVQLHVCLAWHYRTRRRKPRQTCLPRKDVRSMYICLFPIVFLPGFYNLL</sequence>
<keyword evidence="1" id="KW-0808">Transferase</keyword>
<keyword evidence="1" id="KW-0032">Aminotransferase</keyword>
<gene>
    <name evidence="1" type="ORF">ZEAMMB73_Zm00001d016441</name>
</gene>
<name>A0A1D6H7L8_MAIZE</name>
<dbReference type="EMBL" id="CM000781">
    <property type="protein sequence ID" value="AQK70756.1"/>
    <property type="molecule type" value="Genomic_DNA"/>
</dbReference>
<accession>A0A1D6H7L8</accession>
<organism evidence="1">
    <name type="scientific">Zea mays</name>
    <name type="common">Maize</name>
    <dbReference type="NCBI Taxonomy" id="4577"/>
    <lineage>
        <taxon>Eukaryota</taxon>
        <taxon>Viridiplantae</taxon>
        <taxon>Streptophyta</taxon>
        <taxon>Embryophyta</taxon>
        <taxon>Tracheophyta</taxon>
        <taxon>Spermatophyta</taxon>
        <taxon>Magnoliopsida</taxon>
        <taxon>Liliopsida</taxon>
        <taxon>Poales</taxon>
        <taxon>Poaceae</taxon>
        <taxon>PACMAD clade</taxon>
        <taxon>Panicoideae</taxon>
        <taxon>Andropogonodae</taxon>
        <taxon>Andropogoneae</taxon>
        <taxon>Tripsacinae</taxon>
        <taxon>Zea</taxon>
    </lineage>
</organism>
<dbReference type="AlphaFoldDB" id="A0A1D6H7L8"/>
<dbReference type="GO" id="GO:0008483">
    <property type="term" value="F:transaminase activity"/>
    <property type="evidence" value="ECO:0007669"/>
    <property type="project" value="UniProtKB-KW"/>
</dbReference>
<evidence type="ECO:0000313" key="1">
    <source>
        <dbReference type="EMBL" id="AQK70756.1"/>
    </source>
</evidence>